<feature type="domain" description="PatA-like N-terminal" evidence="2">
    <location>
        <begin position="4"/>
        <end position="162"/>
    </location>
</feature>
<keyword evidence="1" id="KW-0472">Membrane</keyword>
<dbReference type="AlphaFoldDB" id="A0A081C9E6"/>
<dbReference type="PANTHER" id="PTHR36304:SF4">
    <property type="entry name" value="DUF4388 DOMAIN-CONTAINING PROTEIN"/>
    <property type="match status" value="1"/>
</dbReference>
<feature type="transmembrane region" description="Helical" evidence="1">
    <location>
        <begin position="255"/>
        <end position="279"/>
    </location>
</feature>
<keyword evidence="1" id="KW-1133">Transmembrane helix</keyword>
<dbReference type="SUPFAM" id="SSF54523">
    <property type="entry name" value="Pili subunits"/>
    <property type="match status" value="1"/>
</dbReference>
<keyword evidence="1" id="KW-0812">Transmembrane</keyword>
<dbReference type="Pfam" id="PF14332">
    <property type="entry name" value="DUF4388"/>
    <property type="match status" value="1"/>
</dbReference>
<evidence type="ECO:0000256" key="1">
    <source>
        <dbReference type="SAM" id="Phobius"/>
    </source>
</evidence>
<reference evidence="3 4" key="1">
    <citation type="journal article" date="2015" name="PeerJ">
        <title>First genomic representation of candidate bacterial phylum KSB3 points to enhanced environmental sensing as a trigger of wastewater bulking.</title>
        <authorList>
            <person name="Sekiguchi Y."/>
            <person name="Ohashi A."/>
            <person name="Parks D.H."/>
            <person name="Yamauchi T."/>
            <person name="Tyson G.W."/>
            <person name="Hugenholtz P."/>
        </authorList>
    </citation>
    <scope>NUCLEOTIDE SEQUENCE [LARGE SCALE GENOMIC DNA]</scope>
</reference>
<evidence type="ECO:0000259" key="2">
    <source>
        <dbReference type="Pfam" id="PF14332"/>
    </source>
</evidence>
<accession>A0A081C9E6</accession>
<gene>
    <name evidence="3" type="ORF">U27_01100</name>
</gene>
<dbReference type="EMBL" id="DF820477">
    <property type="protein sequence ID" value="GAK61201.1"/>
    <property type="molecule type" value="Genomic_DNA"/>
</dbReference>
<dbReference type="STRING" id="1499967.U27_01100"/>
<dbReference type="InterPro" id="IPR025497">
    <property type="entry name" value="PatA-like_N"/>
</dbReference>
<protein>
    <recommendedName>
        <fullName evidence="2">PatA-like N-terminal domain-containing protein</fullName>
    </recommendedName>
</protein>
<proteinExistence type="predicted"/>
<dbReference type="Gene3D" id="3.30.700.10">
    <property type="entry name" value="Glycoprotein, Type 4 Pilin"/>
    <property type="match status" value="1"/>
</dbReference>
<sequence length="381" mass="43003">MALAGNIKEFGLADIFQIISLQQKTGELTVEGPDGKVKILVEGGFIVGADATFRSIEERLQQSLTRSQAISKFHLKRAIETQKKTLQPLWTVLAETGAIDVNTLRTLLSQQIHETIYHVLRWSEGTYSFEPRKNIEYDSKLINPINSEFLVMEGFRITDEWSEIEKTIPSLQLLVRQKSGISVTPDGLSDSETKLLTLLSTERTVQELGDMSQLGEFDTCQILYELIKKNLVEPVPEKKGKTPKVRKISLGFTDILVKAATILVVIALFVGVGLGLKYLPENFALIHKPNLKVIGNLRRFATQSYLMVFSERIPLYYLHQKTLPKSLEELQGAEFLSSRMIKDSWGQPYVIHVENQQVLIQSSGKDKTLQTDDDVQILIPF</sequence>
<evidence type="ECO:0000313" key="4">
    <source>
        <dbReference type="Proteomes" id="UP000030661"/>
    </source>
</evidence>
<name>A0A081C9E6_VECG1</name>
<dbReference type="eggNOG" id="COG0457">
    <property type="taxonomic scope" value="Bacteria"/>
</dbReference>
<keyword evidence="4" id="KW-1185">Reference proteome</keyword>
<dbReference type="HOGENOM" id="CLU_743384_0_0_0"/>
<evidence type="ECO:0000313" key="3">
    <source>
        <dbReference type="EMBL" id="GAK61201.1"/>
    </source>
</evidence>
<dbReference type="PANTHER" id="PTHR36304">
    <property type="entry name" value="DOMAIN GTPASE-ACTIVATING PROTEIN, PUTATIVE-RELATED-RELATED"/>
    <property type="match status" value="1"/>
</dbReference>
<organism evidence="3 4">
    <name type="scientific">Vecturithrix granuli</name>
    <dbReference type="NCBI Taxonomy" id="1499967"/>
    <lineage>
        <taxon>Bacteria</taxon>
        <taxon>Candidatus Moduliflexota</taxon>
        <taxon>Candidatus Vecturitrichia</taxon>
        <taxon>Candidatus Vecturitrichales</taxon>
        <taxon>Candidatus Vecturitrichaceae</taxon>
        <taxon>Candidatus Vecturithrix</taxon>
    </lineage>
</organism>
<dbReference type="InterPro" id="IPR045584">
    <property type="entry name" value="Pilin-like"/>
</dbReference>
<dbReference type="Proteomes" id="UP000030661">
    <property type="component" value="Unassembled WGS sequence"/>
</dbReference>